<feature type="compositionally biased region" description="Polar residues" evidence="1">
    <location>
        <begin position="364"/>
        <end position="374"/>
    </location>
</feature>
<reference evidence="2" key="1">
    <citation type="journal article" date="2021" name="Sci. Rep.">
        <title>Diploid genomic architecture of Nitzschia inconspicua, an elite biomass production diatom.</title>
        <authorList>
            <person name="Oliver A."/>
            <person name="Podell S."/>
            <person name="Pinowska A."/>
            <person name="Traller J.C."/>
            <person name="Smith S.R."/>
            <person name="McClure R."/>
            <person name="Beliaev A."/>
            <person name="Bohutskyi P."/>
            <person name="Hill E.A."/>
            <person name="Rabines A."/>
            <person name="Zheng H."/>
            <person name="Allen L.Z."/>
            <person name="Kuo A."/>
            <person name="Grigoriev I.V."/>
            <person name="Allen A.E."/>
            <person name="Hazlebeck D."/>
            <person name="Allen E.E."/>
        </authorList>
    </citation>
    <scope>NUCLEOTIDE SEQUENCE</scope>
    <source>
        <strain evidence="2">Hildebrandi</strain>
    </source>
</reference>
<dbReference type="AlphaFoldDB" id="A0A9K3M1L5"/>
<evidence type="ECO:0000313" key="2">
    <source>
        <dbReference type="EMBL" id="KAG7372563.1"/>
    </source>
</evidence>
<keyword evidence="3" id="KW-1185">Reference proteome</keyword>
<dbReference type="Proteomes" id="UP000693970">
    <property type="component" value="Unassembled WGS sequence"/>
</dbReference>
<feature type="region of interest" description="Disordered" evidence="1">
    <location>
        <begin position="1"/>
        <end position="25"/>
    </location>
</feature>
<protein>
    <submittedName>
        <fullName evidence="2">Uncharacterized protein</fullName>
    </submittedName>
</protein>
<feature type="compositionally biased region" description="Low complexity" evidence="1">
    <location>
        <begin position="14"/>
        <end position="25"/>
    </location>
</feature>
<evidence type="ECO:0000313" key="3">
    <source>
        <dbReference type="Proteomes" id="UP000693970"/>
    </source>
</evidence>
<dbReference type="EMBL" id="JAGRRH010000003">
    <property type="protein sequence ID" value="KAG7372563.1"/>
    <property type="molecule type" value="Genomic_DNA"/>
</dbReference>
<accession>A0A9K3M1L5</accession>
<comment type="caution">
    <text evidence="2">The sequence shown here is derived from an EMBL/GenBank/DDBJ whole genome shotgun (WGS) entry which is preliminary data.</text>
</comment>
<feature type="region of interest" description="Disordered" evidence="1">
    <location>
        <begin position="64"/>
        <end position="84"/>
    </location>
</feature>
<name>A0A9K3M1L5_9STRA</name>
<reference evidence="2" key="2">
    <citation type="submission" date="2021-04" db="EMBL/GenBank/DDBJ databases">
        <authorList>
            <person name="Podell S."/>
        </authorList>
    </citation>
    <scope>NUCLEOTIDE SEQUENCE</scope>
    <source>
        <strain evidence="2">Hildebrandi</strain>
    </source>
</reference>
<organism evidence="2 3">
    <name type="scientific">Nitzschia inconspicua</name>
    <dbReference type="NCBI Taxonomy" id="303405"/>
    <lineage>
        <taxon>Eukaryota</taxon>
        <taxon>Sar</taxon>
        <taxon>Stramenopiles</taxon>
        <taxon>Ochrophyta</taxon>
        <taxon>Bacillariophyta</taxon>
        <taxon>Bacillariophyceae</taxon>
        <taxon>Bacillariophycidae</taxon>
        <taxon>Bacillariales</taxon>
        <taxon>Bacillariaceae</taxon>
        <taxon>Nitzschia</taxon>
    </lineage>
</organism>
<proteinExistence type="predicted"/>
<feature type="region of interest" description="Disordered" evidence="1">
    <location>
        <begin position="355"/>
        <end position="382"/>
    </location>
</feature>
<gene>
    <name evidence="2" type="ORF">IV203_018706</name>
</gene>
<evidence type="ECO:0000256" key="1">
    <source>
        <dbReference type="SAM" id="MobiDB-lite"/>
    </source>
</evidence>
<sequence>MTPVAGANDDYHDSSSSSSSSSSPSKILELDDLDLYFTSLLIGPSLSPIFQEALMALQVMYPTKTDNNNNNNNKNNNSRSKSTNATQYIQQALQTLIQSASWQTALIQGMTILLNQGASSACQTFGVQVVERKQSSLSKRFGKVSSSWKSTILLFALFHSLLPQLYRTLKEHLLSQNDTTLQQQHHQDFGNNNTDPTNLATSSCDRYRIALQRRRQVLKKFFQLIDSVLPLLRLGLLLNFWRSTTTTNEHHRNPFGPSPHLAMTLLGLGYATVDQSQSGIQNFTTHLPISTNPPSYFVLYAYRRWVHQELWPLWRMVGSPIFSSASETFRMIRHLFEQSSIVDYWTRLRQEQRRRRQRRRWQNSHRSTTTITGSNEKKHSSQQHYSSRDDACCLICGIETMVVPYECKDCGHVSCYTCLWEHVFSLHKNHPSQKKRRRRQQHVGDQVSSSNTAEYIHCPVCYEPIQHCSPL</sequence>